<comment type="caution">
    <text evidence="1">The sequence shown here is derived from an EMBL/GenBank/DDBJ whole genome shotgun (WGS) entry which is preliminary data.</text>
</comment>
<evidence type="ECO:0000313" key="1">
    <source>
        <dbReference type="EMBL" id="KDR51551.1"/>
    </source>
</evidence>
<accession>A0A069QNY6</accession>
<dbReference type="PATRIC" id="fig|1122985.7.peg.2471"/>
<dbReference type="EMBL" id="JNGW01000104">
    <property type="protein sequence ID" value="KDR51551.1"/>
    <property type="molecule type" value="Genomic_DNA"/>
</dbReference>
<proteinExistence type="predicted"/>
<reference evidence="1 2" key="1">
    <citation type="submission" date="2013-08" db="EMBL/GenBank/DDBJ databases">
        <authorList>
            <person name="Weinstock G."/>
            <person name="Sodergren E."/>
            <person name="Wylie T."/>
            <person name="Fulton L."/>
            <person name="Fulton R."/>
            <person name="Fronick C."/>
            <person name="O'Laughlin M."/>
            <person name="Godfrey J."/>
            <person name="Miner T."/>
            <person name="Herter B."/>
            <person name="Appelbaum E."/>
            <person name="Cordes M."/>
            <person name="Lek S."/>
            <person name="Wollam A."/>
            <person name="Pepin K.H."/>
            <person name="Palsikar V.B."/>
            <person name="Mitreva M."/>
            <person name="Wilson R.K."/>
        </authorList>
    </citation>
    <scope>NUCLEOTIDE SEQUENCE [LARGE SCALE GENOMIC DNA]</scope>
    <source>
        <strain evidence="1 2">ATCC 15930</strain>
    </source>
</reference>
<dbReference type="HOGENOM" id="CLU_201200_0_0_10"/>
<keyword evidence="2" id="KW-1185">Reference proteome</keyword>
<dbReference type="Proteomes" id="UP000027442">
    <property type="component" value="Unassembled WGS sequence"/>
</dbReference>
<dbReference type="AlphaFoldDB" id="A0A069QNY6"/>
<gene>
    <name evidence="1" type="ORF">HMPREF1991_02385</name>
</gene>
<organism evidence="1 2">
    <name type="scientific">Hoylesella loescheii DSM 19665 = JCM 12249 = ATCC 15930</name>
    <dbReference type="NCBI Taxonomy" id="1122985"/>
    <lineage>
        <taxon>Bacteria</taxon>
        <taxon>Pseudomonadati</taxon>
        <taxon>Bacteroidota</taxon>
        <taxon>Bacteroidia</taxon>
        <taxon>Bacteroidales</taxon>
        <taxon>Prevotellaceae</taxon>
        <taxon>Hoylesella</taxon>
    </lineage>
</organism>
<name>A0A069QNY6_HOYLO</name>
<protein>
    <submittedName>
        <fullName evidence="1">Uncharacterized protein</fullName>
    </submittedName>
</protein>
<sequence length="75" mass="9094">MMNYYINRRARDVLDDCSMLSGMLFQLNWNTVPANPEQGSILALTGRKIKKLTTRVYRVENERWRLEVGRMNWWW</sequence>
<evidence type="ECO:0000313" key="2">
    <source>
        <dbReference type="Proteomes" id="UP000027442"/>
    </source>
</evidence>